<name>A0A7J7IX87_BUGNE</name>
<comment type="catalytic activity">
    <reaction evidence="38">
        <text>1-O-hexadecyl-2-(9Z)-octadecenoyl-sn-glycero-3-phosphocholine + H2O = 1-O-hexadecyl-sn-glycero-3-phosphocholine + (9Z)-octadecenoate + H(+)</text>
        <dbReference type="Rhea" id="RHEA:40915"/>
        <dbReference type="ChEBI" id="CHEBI:15377"/>
        <dbReference type="ChEBI" id="CHEBI:15378"/>
        <dbReference type="ChEBI" id="CHEBI:30823"/>
        <dbReference type="ChEBI" id="CHEBI:34112"/>
        <dbReference type="ChEBI" id="CHEBI:64496"/>
    </reaction>
    <physiologicalReaction direction="left-to-right" evidence="38">
        <dbReference type="Rhea" id="RHEA:40916"/>
    </physiologicalReaction>
</comment>
<comment type="subcellular location">
    <subcellularLocation>
        <location evidence="1">Apical cell membrane</location>
        <topology evidence="1">Single-pass type I membrane protein</topology>
    </subcellularLocation>
</comment>
<comment type="catalytic activity">
    <reaction evidence="27">
        <text>a 1-O-alkyl-2-acyl-sn-glycero-3-phosphocholine + H2O = a 1-O-alkyl-sn-glycero-3-phosphocholine + a fatty acid + H(+)</text>
        <dbReference type="Rhea" id="RHEA:36231"/>
        <dbReference type="ChEBI" id="CHEBI:15377"/>
        <dbReference type="ChEBI" id="CHEBI:15378"/>
        <dbReference type="ChEBI" id="CHEBI:28868"/>
        <dbReference type="ChEBI" id="CHEBI:30909"/>
        <dbReference type="ChEBI" id="CHEBI:36702"/>
        <dbReference type="EC" id="3.1.1.4"/>
    </reaction>
    <physiologicalReaction direction="left-to-right" evidence="27">
        <dbReference type="Rhea" id="RHEA:36232"/>
    </physiologicalReaction>
</comment>
<evidence type="ECO:0000256" key="15">
    <source>
        <dbReference type="ARBA" id="ARBA00023422"/>
    </source>
</evidence>
<dbReference type="InterPro" id="IPR038885">
    <property type="entry name" value="PLB1"/>
</dbReference>
<keyword evidence="4" id="KW-1003">Cell membrane</keyword>
<comment type="catalytic activity">
    <reaction evidence="25">
        <text>2,3-di-(9Z)-octadecenoyl-sn-glycerol + H2O = 3-(9Z-octadecenoyl)-sn-glycerol + (9Z)-octadecenoate + H(+)</text>
        <dbReference type="Rhea" id="RHEA:42604"/>
        <dbReference type="ChEBI" id="CHEBI:15377"/>
        <dbReference type="ChEBI" id="CHEBI:15378"/>
        <dbReference type="ChEBI" id="CHEBI:30823"/>
        <dbReference type="ChEBI" id="CHEBI:75824"/>
        <dbReference type="ChEBI" id="CHEBI:75938"/>
    </reaction>
    <physiologicalReaction direction="left-to-right" evidence="25">
        <dbReference type="Rhea" id="RHEA:42605"/>
    </physiologicalReaction>
</comment>
<evidence type="ECO:0000256" key="36">
    <source>
        <dbReference type="ARBA" id="ARBA00048699"/>
    </source>
</evidence>
<evidence type="ECO:0000256" key="18">
    <source>
        <dbReference type="ARBA" id="ARBA00031485"/>
    </source>
</evidence>
<feature type="signal peptide" evidence="44">
    <location>
        <begin position="1"/>
        <end position="28"/>
    </location>
</feature>
<dbReference type="GO" id="GO:0004622">
    <property type="term" value="F:phosphatidylcholine lysophospholipase activity"/>
    <property type="evidence" value="ECO:0007669"/>
    <property type="project" value="UniProtKB-EC"/>
</dbReference>
<evidence type="ECO:0000256" key="12">
    <source>
        <dbReference type="ARBA" id="ARBA00023180"/>
    </source>
</evidence>
<gene>
    <name evidence="45" type="ORF">EB796_023153</name>
</gene>
<evidence type="ECO:0000256" key="16">
    <source>
        <dbReference type="ARBA" id="ARBA00029723"/>
    </source>
</evidence>
<evidence type="ECO:0000256" key="24">
    <source>
        <dbReference type="ARBA" id="ARBA00047459"/>
    </source>
</evidence>
<evidence type="ECO:0000256" key="43">
    <source>
        <dbReference type="SAM" id="Phobius"/>
    </source>
</evidence>
<evidence type="ECO:0000256" key="21">
    <source>
        <dbReference type="ARBA" id="ARBA00047324"/>
    </source>
</evidence>
<evidence type="ECO:0000256" key="17">
    <source>
        <dbReference type="ARBA" id="ARBA00031182"/>
    </source>
</evidence>
<comment type="catalytic activity">
    <reaction evidence="29">
        <text>1,2-dihexadecanoyl-sn-glycero-3-phosphocholine + H2O = 1-hexadecanoyl-sn-glycero-3-phosphocholine + hexadecanoate + H(+)</text>
        <dbReference type="Rhea" id="RHEA:41223"/>
        <dbReference type="ChEBI" id="CHEBI:7896"/>
        <dbReference type="ChEBI" id="CHEBI:15377"/>
        <dbReference type="ChEBI" id="CHEBI:15378"/>
        <dbReference type="ChEBI" id="CHEBI:72998"/>
        <dbReference type="ChEBI" id="CHEBI:72999"/>
    </reaction>
    <physiologicalReaction direction="left-to-right" evidence="29">
        <dbReference type="Rhea" id="RHEA:41224"/>
    </physiologicalReaction>
</comment>
<comment type="catalytic activity">
    <reaction evidence="33">
        <text>a 1-acyl-sn-glycero-3-phosphocholine + H2O = sn-glycerol 3-phosphocholine + a fatty acid + H(+)</text>
        <dbReference type="Rhea" id="RHEA:15177"/>
        <dbReference type="ChEBI" id="CHEBI:15377"/>
        <dbReference type="ChEBI" id="CHEBI:15378"/>
        <dbReference type="ChEBI" id="CHEBI:16870"/>
        <dbReference type="ChEBI" id="CHEBI:28868"/>
        <dbReference type="ChEBI" id="CHEBI:58168"/>
        <dbReference type="EC" id="3.1.1.5"/>
    </reaction>
    <physiologicalReaction direction="left-to-right" evidence="33">
        <dbReference type="Rhea" id="RHEA:15178"/>
    </physiologicalReaction>
</comment>
<evidence type="ECO:0000256" key="8">
    <source>
        <dbReference type="ARBA" id="ARBA00022801"/>
    </source>
</evidence>
<dbReference type="EMBL" id="VXIV02003297">
    <property type="protein sequence ID" value="KAF6018529.1"/>
    <property type="molecule type" value="Genomic_DNA"/>
</dbReference>
<comment type="catalytic activity">
    <reaction evidence="23">
        <text>1-(9Z-octadecenoyl)-glycerol + H2O = glycerol + (9Z)-octadecenoate + H(+)</text>
        <dbReference type="Rhea" id="RHEA:38487"/>
        <dbReference type="ChEBI" id="CHEBI:15377"/>
        <dbReference type="ChEBI" id="CHEBI:15378"/>
        <dbReference type="ChEBI" id="CHEBI:17754"/>
        <dbReference type="ChEBI" id="CHEBI:30823"/>
        <dbReference type="ChEBI" id="CHEBI:75342"/>
    </reaction>
    <physiologicalReaction direction="left-to-right" evidence="23">
        <dbReference type="Rhea" id="RHEA:38488"/>
    </physiologicalReaction>
</comment>
<evidence type="ECO:0000256" key="10">
    <source>
        <dbReference type="ARBA" id="ARBA00023098"/>
    </source>
</evidence>
<evidence type="ECO:0000256" key="30">
    <source>
        <dbReference type="ARBA" id="ARBA00048362"/>
    </source>
</evidence>
<comment type="catalytic activity">
    <reaction evidence="36">
        <text>1-hexadecanoyl-2-(9Z-octadecenoyl)-sn-glycero-3-phosphocholine + H2O = 1-hexadecanoyl-sn-glycero-3-phosphocholine + (9Z)-octadecenoate + H(+)</text>
        <dbReference type="Rhea" id="RHEA:38779"/>
        <dbReference type="ChEBI" id="CHEBI:15377"/>
        <dbReference type="ChEBI" id="CHEBI:15378"/>
        <dbReference type="ChEBI" id="CHEBI:30823"/>
        <dbReference type="ChEBI" id="CHEBI:72998"/>
        <dbReference type="ChEBI" id="CHEBI:73001"/>
    </reaction>
    <physiologicalReaction direction="left-to-right" evidence="36">
        <dbReference type="Rhea" id="RHEA:38780"/>
    </physiologicalReaction>
</comment>
<dbReference type="Pfam" id="PF00657">
    <property type="entry name" value="Lipase_GDSL"/>
    <property type="match status" value="1"/>
</dbReference>
<comment type="catalytic activity">
    <reaction evidence="21">
        <text>1-hexadecanoyl-2-(9Z)-octadecenoyl-3-octadecanoyl-sn-glycerol + H2O = 2-(9Z-octadecenoyl)-3-octadecanoyl-sn-glycerol + hexadecanoate + H(+)</text>
        <dbReference type="Rhea" id="RHEA:41107"/>
        <dbReference type="ChEBI" id="CHEBI:7896"/>
        <dbReference type="ChEBI" id="CHEBI:15377"/>
        <dbReference type="ChEBI" id="CHEBI:15378"/>
        <dbReference type="ChEBI" id="CHEBI:75558"/>
        <dbReference type="ChEBI" id="CHEBI:77623"/>
    </reaction>
    <physiologicalReaction direction="left-to-right" evidence="21">
        <dbReference type="Rhea" id="RHEA:41108"/>
    </physiologicalReaction>
</comment>
<evidence type="ECO:0000256" key="41">
    <source>
        <dbReference type="ARBA" id="ARBA00049372"/>
    </source>
</evidence>
<comment type="catalytic activity">
    <reaction evidence="42">
        <text>2-(9Z-octadecenoyl)-glycerol + H2O = glycerol + (9Z)-octadecenoate + H(+)</text>
        <dbReference type="Rhea" id="RHEA:38491"/>
        <dbReference type="ChEBI" id="CHEBI:15377"/>
        <dbReference type="ChEBI" id="CHEBI:15378"/>
        <dbReference type="ChEBI" id="CHEBI:17754"/>
        <dbReference type="ChEBI" id="CHEBI:30823"/>
        <dbReference type="ChEBI" id="CHEBI:73990"/>
    </reaction>
    <physiologicalReaction direction="left-to-right" evidence="42">
        <dbReference type="Rhea" id="RHEA:38492"/>
    </physiologicalReaction>
</comment>
<evidence type="ECO:0000256" key="13">
    <source>
        <dbReference type="ARBA" id="ARBA00023369"/>
    </source>
</evidence>
<keyword evidence="9 43" id="KW-1133">Transmembrane helix</keyword>
<evidence type="ECO:0000256" key="5">
    <source>
        <dbReference type="ARBA" id="ARBA00022692"/>
    </source>
</evidence>
<evidence type="ECO:0000256" key="7">
    <source>
        <dbReference type="ARBA" id="ARBA00022737"/>
    </source>
</evidence>
<keyword evidence="10" id="KW-0443">Lipid metabolism</keyword>
<comment type="catalytic activity">
    <reaction evidence="31">
        <text>1-octadecanoyl-2-(9Z,12Z)-octadecadienoyl-sn-glycerol + H2O = 1-octadecanoyl-sn-glycerol + (9Z,12Z)-octadecadienoate + H(+)</text>
        <dbReference type="Rhea" id="RHEA:40927"/>
        <dbReference type="ChEBI" id="CHEBI:15377"/>
        <dbReference type="ChEBI" id="CHEBI:15378"/>
        <dbReference type="ChEBI" id="CHEBI:30245"/>
        <dbReference type="ChEBI" id="CHEBI:75550"/>
        <dbReference type="ChEBI" id="CHEBI:77097"/>
    </reaction>
    <physiologicalReaction direction="left-to-right" evidence="31">
        <dbReference type="Rhea" id="RHEA:40928"/>
    </physiologicalReaction>
</comment>
<evidence type="ECO:0000313" key="45">
    <source>
        <dbReference type="EMBL" id="KAF6018529.1"/>
    </source>
</evidence>
<dbReference type="GO" id="GO:0004623">
    <property type="term" value="F:phospholipase A2 activity"/>
    <property type="evidence" value="ECO:0007669"/>
    <property type="project" value="UniProtKB-EC"/>
</dbReference>
<dbReference type="InterPro" id="IPR001087">
    <property type="entry name" value="GDSL"/>
</dbReference>
<comment type="catalytic activity">
    <reaction evidence="37">
        <text>1,3-dihexadecanoyl-2-(9Z-octadecenoyl)glycerol + H2O = 1,3-dihexadecanoylglycerol + (9Z)-octadecenoate + H(+)</text>
        <dbReference type="Rhea" id="RHEA:40983"/>
        <dbReference type="ChEBI" id="CHEBI:15377"/>
        <dbReference type="ChEBI" id="CHEBI:15378"/>
        <dbReference type="ChEBI" id="CHEBI:30823"/>
        <dbReference type="ChEBI" id="CHEBI:75688"/>
        <dbReference type="ChEBI" id="CHEBI:77619"/>
    </reaction>
    <physiologicalReaction direction="left-to-right" evidence="37">
        <dbReference type="Rhea" id="RHEA:40984"/>
    </physiologicalReaction>
</comment>
<reference evidence="45" key="1">
    <citation type="submission" date="2020-06" db="EMBL/GenBank/DDBJ databases">
        <title>Draft genome of Bugula neritina, a colonial animal packing powerful symbionts and potential medicines.</title>
        <authorList>
            <person name="Rayko M."/>
        </authorList>
    </citation>
    <scope>NUCLEOTIDE SEQUENCE [LARGE SCALE GENOMIC DNA]</scope>
    <source>
        <strain evidence="45">Kwan_BN1</strain>
    </source>
</reference>
<comment type="catalytic activity">
    <reaction evidence="13">
        <text>a triacylglycerol + H2O = a diacylglycerol + a fatty acid + H(+)</text>
        <dbReference type="Rhea" id="RHEA:12044"/>
        <dbReference type="ChEBI" id="CHEBI:15377"/>
        <dbReference type="ChEBI" id="CHEBI:15378"/>
        <dbReference type="ChEBI" id="CHEBI:17855"/>
        <dbReference type="ChEBI" id="CHEBI:18035"/>
        <dbReference type="ChEBI" id="CHEBI:28868"/>
        <dbReference type="EC" id="3.1.1.3"/>
    </reaction>
    <physiologicalReaction direction="left-to-right" evidence="13">
        <dbReference type="Rhea" id="RHEA:12045"/>
    </physiologicalReaction>
</comment>
<keyword evidence="6 44" id="KW-0732">Signal</keyword>
<evidence type="ECO:0000256" key="32">
    <source>
        <dbReference type="ARBA" id="ARBA00048386"/>
    </source>
</evidence>
<organism evidence="45 46">
    <name type="scientific">Bugula neritina</name>
    <name type="common">Brown bryozoan</name>
    <name type="synonym">Sertularia neritina</name>
    <dbReference type="NCBI Taxonomy" id="10212"/>
    <lineage>
        <taxon>Eukaryota</taxon>
        <taxon>Metazoa</taxon>
        <taxon>Spiralia</taxon>
        <taxon>Lophotrochozoa</taxon>
        <taxon>Bryozoa</taxon>
        <taxon>Gymnolaemata</taxon>
        <taxon>Cheilostomatida</taxon>
        <taxon>Flustrina</taxon>
        <taxon>Buguloidea</taxon>
        <taxon>Bugulidae</taxon>
        <taxon>Bugula</taxon>
    </lineage>
</organism>
<comment type="catalytic activity">
    <reaction evidence="32">
        <text>1,2,3-tri-(9Z-octadecenoyl)-glycerol + H2O = di-(9Z)-octadecenoylglycerol + (9Z)-octadecenoate + H(+)</text>
        <dbReference type="Rhea" id="RHEA:38575"/>
        <dbReference type="ChEBI" id="CHEBI:15377"/>
        <dbReference type="ChEBI" id="CHEBI:15378"/>
        <dbReference type="ChEBI" id="CHEBI:30823"/>
        <dbReference type="ChEBI" id="CHEBI:53753"/>
        <dbReference type="ChEBI" id="CHEBI:75945"/>
    </reaction>
    <physiologicalReaction direction="left-to-right" evidence="32">
        <dbReference type="Rhea" id="RHEA:38576"/>
    </physiologicalReaction>
</comment>
<evidence type="ECO:0000256" key="2">
    <source>
        <dbReference type="ARBA" id="ARBA00009979"/>
    </source>
</evidence>
<dbReference type="GO" id="GO:0004806">
    <property type="term" value="F:triacylglycerol lipase activity"/>
    <property type="evidence" value="ECO:0007669"/>
    <property type="project" value="UniProtKB-EC"/>
</dbReference>
<keyword evidence="12" id="KW-0325">Glycoprotein</keyword>
<comment type="catalytic activity">
    <reaction evidence="34">
        <text>1-hexadecanoyl-2-(9Z-octadecenoyl)-sn-glycero-3-phosphoethanolamine + H2O = 1-hexadecanoyl-sn-glycero-3-phosphoethanolamine + (9Z)-octadecenoate + H(+)</text>
        <dbReference type="Rhea" id="RHEA:40911"/>
        <dbReference type="ChEBI" id="CHEBI:15377"/>
        <dbReference type="ChEBI" id="CHEBI:15378"/>
        <dbReference type="ChEBI" id="CHEBI:30823"/>
        <dbReference type="ChEBI" id="CHEBI:73004"/>
        <dbReference type="ChEBI" id="CHEBI:73007"/>
    </reaction>
    <physiologicalReaction direction="left-to-right" evidence="34">
        <dbReference type="Rhea" id="RHEA:40912"/>
    </physiologicalReaction>
</comment>
<keyword evidence="46" id="KW-1185">Reference proteome</keyword>
<comment type="catalytic activity">
    <reaction evidence="22">
        <text>1,3-dihexadecanoyl-2-(9Z-octadecenoyl)glycerol + H2O = 1-hexadecanoyl-2-(9Z-octadecenoyl)-glycerol + hexadecanoate + H(+)</text>
        <dbReference type="Rhea" id="RHEA:40979"/>
        <dbReference type="ChEBI" id="CHEBI:7896"/>
        <dbReference type="ChEBI" id="CHEBI:15377"/>
        <dbReference type="ChEBI" id="CHEBI:15378"/>
        <dbReference type="ChEBI" id="CHEBI:75585"/>
        <dbReference type="ChEBI" id="CHEBI:75688"/>
    </reaction>
    <physiologicalReaction direction="left-to-right" evidence="22">
        <dbReference type="Rhea" id="RHEA:40980"/>
    </physiologicalReaction>
</comment>
<dbReference type="GO" id="GO:0006644">
    <property type="term" value="P:phospholipid metabolic process"/>
    <property type="evidence" value="ECO:0007669"/>
    <property type="project" value="TreeGrafter"/>
</dbReference>
<evidence type="ECO:0000256" key="27">
    <source>
        <dbReference type="ARBA" id="ARBA00048049"/>
    </source>
</evidence>
<dbReference type="PANTHER" id="PTHR21325">
    <property type="entry name" value="PHOSPHOLIPASE B, PLB1"/>
    <property type="match status" value="1"/>
</dbReference>
<evidence type="ECO:0000256" key="44">
    <source>
        <dbReference type="SAM" id="SignalP"/>
    </source>
</evidence>
<dbReference type="CDD" id="cd01824">
    <property type="entry name" value="Phospholipase_B_like"/>
    <property type="match status" value="1"/>
</dbReference>
<evidence type="ECO:0000256" key="14">
    <source>
        <dbReference type="ARBA" id="ARBA00023408"/>
    </source>
</evidence>
<comment type="catalytic activity">
    <reaction evidence="15">
        <text>a 1,2-diacyl-sn-glycero-3-phosphocholine + H2O = a 1-acyl-sn-glycero-3-phosphocholine + a fatty acid + H(+)</text>
        <dbReference type="Rhea" id="RHEA:15801"/>
        <dbReference type="ChEBI" id="CHEBI:15377"/>
        <dbReference type="ChEBI" id="CHEBI:15378"/>
        <dbReference type="ChEBI" id="CHEBI:28868"/>
        <dbReference type="ChEBI" id="CHEBI:57643"/>
        <dbReference type="ChEBI" id="CHEBI:58168"/>
        <dbReference type="EC" id="3.1.1.4"/>
    </reaction>
    <physiologicalReaction direction="left-to-right" evidence="15">
        <dbReference type="Rhea" id="RHEA:15802"/>
    </physiologicalReaction>
</comment>
<protein>
    <recommendedName>
        <fullName evidence="3">Phospholipase B1, membrane-associated</fullName>
    </recommendedName>
    <alternativeName>
        <fullName evidence="16">Lysophospholipase</fullName>
    </alternativeName>
    <alternativeName>
        <fullName evidence="17">Phospholipase A2</fullName>
    </alternativeName>
    <alternativeName>
        <fullName evidence="19">Phospholipase B/lipase</fullName>
    </alternativeName>
    <alternativeName>
        <fullName evidence="18">Triacylglycerol lipase</fullName>
    </alternativeName>
</protein>
<evidence type="ECO:0000256" key="34">
    <source>
        <dbReference type="ARBA" id="ARBA00048613"/>
    </source>
</evidence>
<comment type="catalytic activity">
    <reaction evidence="30">
        <text>1-hexadecanoyl-2-(9Z,12Z-octadecadienoyl)-sn-glycero-3-phosphocholine + H2O = 2-(9Z,12Z-octadecadienoyl)-sn-glycero-3-phosphocholine + hexadecanoate + H(+)</text>
        <dbReference type="Rhea" id="RHEA:40971"/>
        <dbReference type="ChEBI" id="CHEBI:7896"/>
        <dbReference type="ChEBI" id="CHEBI:15377"/>
        <dbReference type="ChEBI" id="CHEBI:15378"/>
        <dbReference type="ChEBI" id="CHEBI:73002"/>
        <dbReference type="ChEBI" id="CHEBI:76084"/>
    </reaction>
    <physiologicalReaction direction="left-to-right" evidence="30">
        <dbReference type="Rhea" id="RHEA:40972"/>
    </physiologicalReaction>
</comment>
<comment type="catalytic activity">
    <reaction evidence="26">
        <text>1-hexadecanoyl-2-(9Z-octadecenoyl)-sn-glycero-3-phospho-(1'-sn-glycerol) + H2O = 1-hexadecanoyl-sn-glycero-3-phospho-(1'-sn-glycerol) + (9Z)-octadecenoate + H(+)</text>
        <dbReference type="Rhea" id="RHEA:40919"/>
        <dbReference type="ChEBI" id="CHEBI:15377"/>
        <dbReference type="ChEBI" id="CHEBI:15378"/>
        <dbReference type="ChEBI" id="CHEBI:30823"/>
        <dbReference type="ChEBI" id="CHEBI:72841"/>
        <dbReference type="ChEBI" id="CHEBI:75158"/>
    </reaction>
    <physiologicalReaction direction="left-to-right" evidence="26">
        <dbReference type="Rhea" id="RHEA:40920"/>
    </physiologicalReaction>
</comment>
<feature type="chain" id="PRO_5029552022" description="Phospholipase B1, membrane-associated" evidence="44">
    <location>
        <begin position="29"/>
        <end position="385"/>
    </location>
</feature>
<comment type="catalytic activity">
    <reaction evidence="41">
        <text>1,3-di-(9Z-octadecenoyl)-glycerol + H2O = 1-(9Z-octadecenoyl)-glycerol + (9Z)-octadecenoate + H(+)</text>
        <dbReference type="Rhea" id="RHEA:39939"/>
        <dbReference type="ChEBI" id="CHEBI:15377"/>
        <dbReference type="ChEBI" id="CHEBI:15378"/>
        <dbReference type="ChEBI" id="CHEBI:30823"/>
        <dbReference type="ChEBI" id="CHEBI:75342"/>
        <dbReference type="ChEBI" id="CHEBI:75735"/>
    </reaction>
    <physiologicalReaction direction="left-to-right" evidence="41">
        <dbReference type="Rhea" id="RHEA:39940"/>
    </physiologicalReaction>
</comment>
<comment type="catalytic activity">
    <reaction evidence="28">
        <text>1,2-di-(9Z-octadecenoyl)-sn-glycero-3-phosphocholine + H2O = 1-(9Z-octadecenoyl)-sn-glycero-3-phosphocholine + (9Z)-octadecenoate + H(+)</text>
        <dbReference type="Rhea" id="RHEA:40923"/>
        <dbReference type="ChEBI" id="CHEBI:15377"/>
        <dbReference type="ChEBI" id="CHEBI:15378"/>
        <dbReference type="ChEBI" id="CHEBI:28610"/>
        <dbReference type="ChEBI" id="CHEBI:30823"/>
        <dbReference type="ChEBI" id="CHEBI:74669"/>
    </reaction>
    <physiologicalReaction direction="left-to-right" evidence="28">
        <dbReference type="Rhea" id="RHEA:40924"/>
    </physiologicalReaction>
</comment>
<keyword evidence="8" id="KW-0378">Hydrolase</keyword>
<evidence type="ECO:0000256" key="40">
    <source>
        <dbReference type="ARBA" id="ARBA00049363"/>
    </source>
</evidence>
<evidence type="ECO:0000256" key="25">
    <source>
        <dbReference type="ARBA" id="ARBA00048011"/>
    </source>
</evidence>
<evidence type="ECO:0000256" key="28">
    <source>
        <dbReference type="ARBA" id="ARBA00048058"/>
    </source>
</evidence>
<evidence type="ECO:0000256" key="26">
    <source>
        <dbReference type="ARBA" id="ARBA00048015"/>
    </source>
</evidence>
<evidence type="ECO:0000256" key="19">
    <source>
        <dbReference type="ARBA" id="ARBA00033022"/>
    </source>
</evidence>
<evidence type="ECO:0000256" key="35">
    <source>
        <dbReference type="ARBA" id="ARBA00048656"/>
    </source>
</evidence>
<comment type="similarity">
    <text evidence="2">Belongs to the 'GDSL' lipolytic enzyme family. Phospholipase B1 subfamily.</text>
</comment>
<evidence type="ECO:0000256" key="23">
    <source>
        <dbReference type="ARBA" id="ARBA00047438"/>
    </source>
</evidence>
<accession>A0A7J7IX87</accession>
<sequence>MNFTTMMGFPADLLTTLILVGLLTPSACYNFCNSSRSYMSLHVPTNIHQLRVGDISLVAGLGDSFTVANGARSTTLFRVHEEYRGDSFSAGGRGAYEYGSTTFPNILRVFSRHLYGYALGPGNVTSFNARFNMAEAGAAFRHMPVQARRLIYKMKNDPYIDFQNDWKIVNLFTGQHDQCMACANMTKYSPAIYKNTVRQTLDILKENLPRTLVNLIEPFNLGLIEEMMRLDPFCYYASRFLECDCDIFTNKTQMQQLASGYGRALRDLVKTGRYDGNNTFAVVIQPFFRNFSLPRNGVRFVYLHGHHFTTRLYLYIILTNVLLQYIALDALFFARDCFHFASSAHGVLGIALWNSMLSMPADKATNVNIDANVMCPSTEYIPISN</sequence>
<evidence type="ECO:0000256" key="1">
    <source>
        <dbReference type="ARBA" id="ARBA00004247"/>
    </source>
</evidence>
<keyword evidence="5 43" id="KW-0812">Transmembrane</keyword>
<keyword evidence="7" id="KW-0677">Repeat</keyword>
<evidence type="ECO:0000256" key="37">
    <source>
        <dbReference type="ARBA" id="ARBA00048869"/>
    </source>
</evidence>
<keyword evidence="11 43" id="KW-0472">Membrane</keyword>
<dbReference type="PANTHER" id="PTHR21325:SF31">
    <property type="entry name" value="GH22081P-RELATED"/>
    <property type="match status" value="1"/>
</dbReference>
<evidence type="ECO:0000256" key="39">
    <source>
        <dbReference type="ARBA" id="ARBA00048939"/>
    </source>
</evidence>
<evidence type="ECO:0000256" key="29">
    <source>
        <dbReference type="ARBA" id="ARBA00048227"/>
    </source>
</evidence>
<comment type="function">
    <text evidence="20">Calcium-independent membrane-associated phospholipase that catalyzes complete diacylation of phospholipids by hydrolyzing both sn-1 and sn-2 fatty acyl chains attached to the glycerol backbone (phospholipase B activity). Has dual phospholipase and lysophospholipase activities toward diacylphospholipids. Preferentially cleaves sn-2 ester bonds over sn-1 bonds. Acts as a lipase toward glycerolipid substrates. Hydrolyzes fatty acyl chains of diacylglycerols with preference for the sn-2 position and of triacylglycerols with not positional selectivity. May also hydrolyze long chain retinyl esters such as retinyl palmitate. May contribute to digestion of dietary phospholipids, glycerolipids and retinoids, facilitating lipid absorption at the brush border.</text>
</comment>
<evidence type="ECO:0000256" key="20">
    <source>
        <dbReference type="ARBA" id="ARBA00045916"/>
    </source>
</evidence>
<dbReference type="InterPro" id="IPR035547">
    <property type="entry name" value="Phospholipase_B"/>
</dbReference>
<proteinExistence type="inferred from homology"/>
<dbReference type="FunFam" id="3.40.50.1110:FF:000005">
    <property type="entry name" value="Phospholipase B1"/>
    <property type="match status" value="1"/>
</dbReference>
<dbReference type="SUPFAM" id="SSF52266">
    <property type="entry name" value="SGNH hydrolase"/>
    <property type="match status" value="1"/>
</dbReference>
<dbReference type="OrthoDB" id="10265800at2759"/>
<evidence type="ECO:0000256" key="9">
    <source>
        <dbReference type="ARBA" id="ARBA00022989"/>
    </source>
</evidence>
<dbReference type="AlphaFoldDB" id="A0A7J7IX87"/>
<evidence type="ECO:0000256" key="33">
    <source>
        <dbReference type="ARBA" id="ARBA00048454"/>
    </source>
</evidence>
<comment type="caution">
    <text evidence="45">The sequence shown here is derived from an EMBL/GenBank/DDBJ whole genome shotgun (WGS) entry which is preliminary data.</text>
</comment>
<dbReference type="GO" id="GO:0016324">
    <property type="term" value="C:apical plasma membrane"/>
    <property type="evidence" value="ECO:0007669"/>
    <property type="project" value="UniProtKB-SubCell"/>
</dbReference>
<evidence type="ECO:0000256" key="38">
    <source>
        <dbReference type="ARBA" id="ARBA00048872"/>
    </source>
</evidence>
<evidence type="ECO:0000256" key="4">
    <source>
        <dbReference type="ARBA" id="ARBA00022475"/>
    </source>
</evidence>
<evidence type="ECO:0000256" key="42">
    <source>
        <dbReference type="ARBA" id="ARBA00049461"/>
    </source>
</evidence>
<evidence type="ECO:0000256" key="31">
    <source>
        <dbReference type="ARBA" id="ARBA00048374"/>
    </source>
</evidence>
<comment type="catalytic activity">
    <reaction evidence="39">
        <text>1-hexadecanoyl-2-(9Z)-octadecenoyl-3-octadecanoyl-sn-glycerol + H2O = 1-hexadecanoyl-3-octadecanoyl-sn-glycerol + (9Z)-octadecenoate + H(+)</text>
        <dbReference type="Rhea" id="RHEA:41103"/>
        <dbReference type="ChEBI" id="CHEBI:15377"/>
        <dbReference type="ChEBI" id="CHEBI:15378"/>
        <dbReference type="ChEBI" id="CHEBI:30823"/>
        <dbReference type="ChEBI" id="CHEBI:77623"/>
        <dbReference type="ChEBI" id="CHEBI:77624"/>
    </reaction>
    <physiologicalReaction direction="left-to-right" evidence="39">
        <dbReference type="Rhea" id="RHEA:41104"/>
    </physiologicalReaction>
</comment>
<comment type="catalytic activity">
    <reaction evidence="35">
        <text>1-hexadecanoyl-sn-glycero-3-phosphocholine + H2O = sn-glycerol 3-phosphocholine + hexadecanoate + H(+)</text>
        <dbReference type="Rhea" id="RHEA:40435"/>
        <dbReference type="ChEBI" id="CHEBI:7896"/>
        <dbReference type="ChEBI" id="CHEBI:15377"/>
        <dbReference type="ChEBI" id="CHEBI:15378"/>
        <dbReference type="ChEBI" id="CHEBI:16870"/>
        <dbReference type="ChEBI" id="CHEBI:72998"/>
    </reaction>
    <physiologicalReaction direction="left-to-right" evidence="35">
        <dbReference type="Rhea" id="RHEA:40436"/>
    </physiologicalReaction>
</comment>
<evidence type="ECO:0000256" key="11">
    <source>
        <dbReference type="ARBA" id="ARBA00023136"/>
    </source>
</evidence>
<comment type="catalytic activity">
    <reaction evidence="24">
        <text>1-hexadecanoyl-2-(9Z)-octadecenoyl-3-octadecanoyl-sn-glycerol + H2O = 1-hexadecanoyl-2-(9Z-octadecenoyl)-sn-glycerol + octadecanoate + H(+)</text>
        <dbReference type="Rhea" id="RHEA:41111"/>
        <dbReference type="ChEBI" id="CHEBI:15377"/>
        <dbReference type="ChEBI" id="CHEBI:15378"/>
        <dbReference type="ChEBI" id="CHEBI:25629"/>
        <dbReference type="ChEBI" id="CHEBI:75466"/>
        <dbReference type="ChEBI" id="CHEBI:77623"/>
    </reaction>
    <physiologicalReaction direction="left-to-right" evidence="24">
        <dbReference type="Rhea" id="RHEA:41112"/>
    </physiologicalReaction>
</comment>
<comment type="catalytic activity">
    <reaction evidence="40">
        <text>1,2-dihexadecanoyl-sn-glycero-3-phosphocholine + 2 H2O = sn-glycerol 3-phosphocholine + 2 hexadecanoate + 2 H(+)</text>
        <dbReference type="Rhea" id="RHEA:40975"/>
        <dbReference type="ChEBI" id="CHEBI:7896"/>
        <dbReference type="ChEBI" id="CHEBI:15377"/>
        <dbReference type="ChEBI" id="CHEBI:15378"/>
        <dbReference type="ChEBI" id="CHEBI:16870"/>
        <dbReference type="ChEBI" id="CHEBI:72999"/>
    </reaction>
    <physiologicalReaction direction="left-to-right" evidence="40">
        <dbReference type="Rhea" id="RHEA:40976"/>
    </physiologicalReaction>
</comment>
<dbReference type="Proteomes" id="UP000593567">
    <property type="component" value="Unassembled WGS sequence"/>
</dbReference>
<feature type="transmembrane region" description="Helical" evidence="43">
    <location>
        <begin position="312"/>
        <end position="334"/>
    </location>
</feature>
<evidence type="ECO:0000256" key="6">
    <source>
        <dbReference type="ARBA" id="ARBA00022729"/>
    </source>
</evidence>
<evidence type="ECO:0000256" key="22">
    <source>
        <dbReference type="ARBA" id="ARBA00047363"/>
    </source>
</evidence>
<evidence type="ECO:0000313" key="46">
    <source>
        <dbReference type="Proteomes" id="UP000593567"/>
    </source>
</evidence>
<evidence type="ECO:0000256" key="3">
    <source>
        <dbReference type="ARBA" id="ARBA00015133"/>
    </source>
</evidence>
<comment type="catalytic activity">
    <reaction evidence="14">
        <text>1-hexadecanoyl-2-(9Z,12Z-octadecadienoyl)-sn-glycero-3-phosphocholine + H2O = (9Z,12Z)-octadecadienoate + 1-hexadecanoyl-sn-glycero-3-phosphocholine + H(+)</text>
        <dbReference type="Rhea" id="RHEA:40811"/>
        <dbReference type="ChEBI" id="CHEBI:15377"/>
        <dbReference type="ChEBI" id="CHEBI:15378"/>
        <dbReference type="ChEBI" id="CHEBI:30245"/>
        <dbReference type="ChEBI" id="CHEBI:72998"/>
        <dbReference type="ChEBI" id="CHEBI:73002"/>
    </reaction>
    <physiologicalReaction direction="left-to-right" evidence="14">
        <dbReference type="Rhea" id="RHEA:40812"/>
    </physiologicalReaction>
</comment>